<evidence type="ECO:0000313" key="2">
    <source>
        <dbReference type="EMBL" id="GAA0171479.1"/>
    </source>
</evidence>
<feature type="region of interest" description="Disordered" evidence="1">
    <location>
        <begin position="18"/>
        <end position="39"/>
    </location>
</feature>
<comment type="caution">
    <text evidence="2">The sequence shown here is derived from an EMBL/GenBank/DDBJ whole genome shotgun (WGS) entry which is preliminary data.</text>
</comment>
<evidence type="ECO:0000256" key="1">
    <source>
        <dbReference type="SAM" id="MobiDB-lite"/>
    </source>
</evidence>
<dbReference type="Proteomes" id="UP001454036">
    <property type="component" value="Unassembled WGS sequence"/>
</dbReference>
<dbReference type="AlphaFoldDB" id="A0AAV3R523"/>
<organism evidence="2 3">
    <name type="scientific">Lithospermum erythrorhizon</name>
    <name type="common">Purple gromwell</name>
    <name type="synonym">Lithospermum officinale var. erythrorhizon</name>
    <dbReference type="NCBI Taxonomy" id="34254"/>
    <lineage>
        <taxon>Eukaryota</taxon>
        <taxon>Viridiplantae</taxon>
        <taxon>Streptophyta</taxon>
        <taxon>Embryophyta</taxon>
        <taxon>Tracheophyta</taxon>
        <taxon>Spermatophyta</taxon>
        <taxon>Magnoliopsida</taxon>
        <taxon>eudicotyledons</taxon>
        <taxon>Gunneridae</taxon>
        <taxon>Pentapetalae</taxon>
        <taxon>asterids</taxon>
        <taxon>lamiids</taxon>
        <taxon>Boraginales</taxon>
        <taxon>Boraginaceae</taxon>
        <taxon>Boraginoideae</taxon>
        <taxon>Lithospermeae</taxon>
        <taxon>Lithospermum</taxon>
    </lineage>
</organism>
<protein>
    <submittedName>
        <fullName evidence="2">Uncharacterized protein</fullName>
    </submittedName>
</protein>
<evidence type="ECO:0000313" key="3">
    <source>
        <dbReference type="Proteomes" id="UP001454036"/>
    </source>
</evidence>
<reference evidence="2 3" key="1">
    <citation type="submission" date="2024-01" db="EMBL/GenBank/DDBJ databases">
        <title>The complete chloroplast genome sequence of Lithospermum erythrorhizon: insights into the phylogenetic relationship among Boraginaceae species and the maternal lineages of purple gromwells.</title>
        <authorList>
            <person name="Okada T."/>
            <person name="Watanabe K."/>
        </authorList>
    </citation>
    <scope>NUCLEOTIDE SEQUENCE [LARGE SCALE GENOMIC DNA]</scope>
</reference>
<proteinExistence type="predicted"/>
<name>A0AAV3R523_LITER</name>
<accession>A0AAV3R523</accession>
<dbReference type="EMBL" id="BAABME010007691">
    <property type="protein sequence ID" value="GAA0171479.1"/>
    <property type="molecule type" value="Genomic_DNA"/>
</dbReference>
<sequence length="160" mass="17445">MVKPQNMEDATMALAANRNRFTNDPRGGGGRRSESGNVAVTQQGESQHLSFNKEQLEQIRTLLHTSLSPSAITGGASCFVSKTGNITSIFAPWIINSGASEHMTSNLSLFTNFSPTPILENPQISQNHHRVNHKDIGHNRTSGTAYNKLEIRGIVGMNMN</sequence>
<gene>
    <name evidence="2" type="ORF">LIER_25499</name>
</gene>
<keyword evidence="3" id="KW-1185">Reference proteome</keyword>